<proteinExistence type="predicted"/>
<dbReference type="EMBL" id="JASBAM010000001">
    <property type="protein sequence ID" value="MDT0113792.1"/>
    <property type="molecule type" value="Genomic_DNA"/>
</dbReference>
<name>A0ABU2IM77_9LIST</name>
<organism evidence="1 2">
    <name type="scientific">Listeria cossartiae subsp. cayugensis</name>
    <dbReference type="NCBI Taxonomy" id="2713505"/>
    <lineage>
        <taxon>Bacteria</taxon>
        <taxon>Bacillati</taxon>
        <taxon>Bacillota</taxon>
        <taxon>Bacilli</taxon>
        <taxon>Bacillales</taxon>
        <taxon>Listeriaceae</taxon>
        <taxon>Listeria</taxon>
        <taxon>Listeria cossartiae</taxon>
    </lineage>
</organism>
<accession>A0ABU2IM77</accession>
<sequence length="203" mass="24605">MDGKYRFVEDYDKQLRFEIGQLVDYKTELPEQICKEPDLYDFYFNDFFRCYQNEFINDLNKIGQLLHQEEVHFFTPLYYYESEKKFFRTHLIQMDVPYAVFNIDITGEEYDEILLHKFRKGKDIGFTAFDYLYWYFNPDCFIYGDKTSEISILAIKKSLSLKNPLKNWRKVELFAANPGEEWGPWLKNEAKFLAELITNYHNN</sequence>
<gene>
    <name evidence="1" type="ORF">QJV37_06550</name>
</gene>
<protein>
    <submittedName>
        <fullName evidence="1">Uncharacterized protein</fullName>
    </submittedName>
</protein>
<reference evidence="1 2" key="1">
    <citation type="submission" date="2023-05" db="EMBL/GenBank/DDBJ databases">
        <title>A Combination of Whole Genome Sequencing and Metagenomics Reveals Diversity of Listeria spp. in Soil Collected from the Nantahala National Forest.</title>
        <authorList>
            <person name="Wang J."/>
            <person name="Schamp C.N."/>
            <person name="Hudson L.K."/>
            <person name="Chaggar H.K."/>
            <person name="Bryan D.W."/>
            <person name="Radosevich M."/>
            <person name="Denes T.G."/>
        </authorList>
    </citation>
    <scope>NUCLEOTIDE SEQUENCE [LARGE SCALE GENOMIC DNA]</scope>
    <source>
        <strain evidence="1 2">UTK S2-0002</strain>
    </source>
</reference>
<evidence type="ECO:0000313" key="1">
    <source>
        <dbReference type="EMBL" id="MDT0113792.1"/>
    </source>
</evidence>
<evidence type="ECO:0000313" key="2">
    <source>
        <dbReference type="Proteomes" id="UP001252688"/>
    </source>
</evidence>
<dbReference type="RefSeq" id="WP_185420102.1">
    <property type="nucleotide sequence ID" value="NZ_JASAYY010000001.1"/>
</dbReference>
<dbReference type="Proteomes" id="UP001252688">
    <property type="component" value="Unassembled WGS sequence"/>
</dbReference>
<keyword evidence="2" id="KW-1185">Reference proteome</keyword>
<comment type="caution">
    <text evidence="1">The sequence shown here is derived from an EMBL/GenBank/DDBJ whole genome shotgun (WGS) entry which is preliminary data.</text>
</comment>